<dbReference type="EMBL" id="FN649733">
    <property type="protein sequence ID" value="CBN79190.1"/>
    <property type="molecule type" value="Genomic_DNA"/>
</dbReference>
<feature type="compositionally biased region" description="Basic and acidic residues" evidence="1">
    <location>
        <begin position="1215"/>
        <end position="1232"/>
    </location>
</feature>
<feature type="compositionally biased region" description="Basic and acidic residues" evidence="1">
    <location>
        <begin position="611"/>
        <end position="621"/>
    </location>
</feature>
<feature type="compositionally biased region" description="Basic and acidic residues" evidence="1">
    <location>
        <begin position="442"/>
        <end position="460"/>
    </location>
</feature>
<evidence type="ECO:0000313" key="3">
    <source>
        <dbReference type="Proteomes" id="UP000002630"/>
    </source>
</evidence>
<protein>
    <submittedName>
        <fullName evidence="2">Uncharacterized protein</fullName>
    </submittedName>
</protein>
<feature type="compositionally biased region" description="Polar residues" evidence="1">
    <location>
        <begin position="838"/>
        <end position="847"/>
    </location>
</feature>
<evidence type="ECO:0000256" key="1">
    <source>
        <dbReference type="SAM" id="MobiDB-lite"/>
    </source>
</evidence>
<name>D8LC07_ECTSI</name>
<feature type="compositionally biased region" description="Basic and acidic residues" evidence="1">
    <location>
        <begin position="87"/>
        <end position="105"/>
    </location>
</feature>
<feature type="compositionally biased region" description="Basic and acidic residues" evidence="1">
    <location>
        <begin position="372"/>
        <end position="381"/>
    </location>
</feature>
<accession>D8LC07</accession>
<sequence length="1284" mass="136552">MLQFWMAGVGMTLQVVALRRKVESIAPPANIHPAGQSTYARAMDIHAQGGENDAYRANVNTFTETDAAFHPPDFPRSSSTQGNGRRGGRERGARYAEHAPSRRESASSIPKACPSTVDYLPGAVKGGRALAQARQTKPRRYADTQTEARDSVRPEAHAQTQTEAGCLIGEACAGLASALAPSDAPRAENARVFRDGETLEWVNLTGRRRAVGFGGSRPGADARWVPAGQAGLTSLREEPKRSRCAMNEESPRREAHCGEDLYPCEGSESDGRSHGSVAGVDVEAEQAWGCRYRSSVGASQRQEDRVSSAAGASVGVQETPCLGESAGRVEGLLSGSEQQGAQQMSNTVPGEAAVDVSKREGAGQAESPARVEVADDSKREGVGQADTASLVKEVNHAAQTQVKGGENFACRVSVNTFTETDAAFHPPDSPRSFSTQGSRRRGGTERRASCVDEISSTREEIPASSIPTAYRGTVACLPGLGEGDRALAQAPQTPQTKCHPCGGTETEACDSVRPEAHAQTQTEAGCLIGEACADIVSTPVPRAVSLPGSTQVVRDGEALERVNLTRPGIRGFVAFGDSGPGADVQSLPVGQAGLTSLREEPKRSRCAMNEESPRREAHCGEDLYPCEGSESDGRSHGSVAGVDVEAEQAPGRGCRSSVGASQRQEDRVSSAAGASVGVQETPCLGESAGRVEGLLSGSEQQGAQQMSNTVPGEAAVDVSKREGAGQAESPARVEVADDSKREGVGQADTASLVKEVNHAAQTQHLERKLHNAKCTVAAFKIAFLLARSKPFDLRNDTGGGLCRIAALSEGTPQVALAFSRWRARGCTGESRGREVTKTSDCAAQTASEEARASSHDSIDIQRGASSQDSKEFPKSAASARMSSPRHGAGSPGKENGLVEQAPAKRTIERGTGDEDTEEARFHDMPPLPTESRRPLYPPMPPMPLAPAPLLSGVGPKESRTSLDGRSAPQASPHAAPELLLVCAATRDPPSLMPIHEDSNDKGERQQTGGSFRRGTAGEVQDRDHEPAANQPGDDWAPTTPSPLSSEGLENTISPTCEEKARDQTTSLLRETTSAVKEVPATVPSTARRELQQQIPKSAFHNDHSVEGSPAQTRTQAPESEEKSETTFTIPDKEEPDTACSVRMVNATEKKLIEEEEEEHGDGETVPGAGRKGSERHGMQRHTSYIATETKHAEAIGQASLDERGDAPRKGKGHKKDTELGQKEEQYHHESRTAVENGEEEDTGSSYRRDCAVLAGTAKIVFALVALEHRRVSSRFYRWKRTRSM</sequence>
<feature type="region of interest" description="Disordered" evidence="1">
    <location>
        <begin position="237"/>
        <end position="261"/>
    </location>
</feature>
<feature type="region of interest" description="Disordered" evidence="1">
    <location>
        <begin position="827"/>
        <end position="1245"/>
    </location>
</feature>
<evidence type="ECO:0000313" key="2">
    <source>
        <dbReference type="EMBL" id="CBN79190.1"/>
    </source>
</evidence>
<feature type="compositionally biased region" description="Polar residues" evidence="1">
    <location>
        <begin position="1041"/>
        <end position="1054"/>
    </location>
</feature>
<feature type="region of interest" description="Disordered" evidence="1">
    <location>
        <begin position="294"/>
        <end position="314"/>
    </location>
</feature>
<feature type="compositionally biased region" description="Basic and acidic residues" evidence="1">
    <location>
        <begin position="994"/>
        <end position="1004"/>
    </location>
</feature>
<reference evidence="2 3" key="1">
    <citation type="journal article" date="2010" name="Nature">
        <title>The Ectocarpus genome and the independent evolution of multicellularity in brown algae.</title>
        <authorList>
            <person name="Cock J.M."/>
            <person name="Sterck L."/>
            <person name="Rouze P."/>
            <person name="Scornet D."/>
            <person name="Allen A.E."/>
            <person name="Amoutzias G."/>
            <person name="Anthouard V."/>
            <person name="Artiguenave F."/>
            <person name="Aury J.M."/>
            <person name="Badger J.H."/>
            <person name="Beszteri B."/>
            <person name="Billiau K."/>
            <person name="Bonnet E."/>
            <person name="Bothwell J.H."/>
            <person name="Bowler C."/>
            <person name="Boyen C."/>
            <person name="Brownlee C."/>
            <person name="Carrano C.J."/>
            <person name="Charrier B."/>
            <person name="Cho G.Y."/>
            <person name="Coelho S.M."/>
            <person name="Collen J."/>
            <person name="Corre E."/>
            <person name="Da Silva C."/>
            <person name="Delage L."/>
            <person name="Delaroque N."/>
            <person name="Dittami S.M."/>
            <person name="Doulbeau S."/>
            <person name="Elias M."/>
            <person name="Farnham G."/>
            <person name="Gachon C.M."/>
            <person name="Gschloessl B."/>
            <person name="Heesch S."/>
            <person name="Jabbari K."/>
            <person name="Jubin C."/>
            <person name="Kawai H."/>
            <person name="Kimura K."/>
            <person name="Kloareg B."/>
            <person name="Kupper F.C."/>
            <person name="Lang D."/>
            <person name="Le Bail A."/>
            <person name="Leblanc C."/>
            <person name="Lerouge P."/>
            <person name="Lohr M."/>
            <person name="Lopez P.J."/>
            <person name="Martens C."/>
            <person name="Maumus F."/>
            <person name="Michel G."/>
            <person name="Miranda-Saavedra D."/>
            <person name="Morales J."/>
            <person name="Moreau H."/>
            <person name="Motomura T."/>
            <person name="Nagasato C."/>
            <person name="Napoli C.A."/>
            <person name="Nelson D.R."/>
            <person name="Nyvall-Collen P."/>
            <person name="Peters A.F."/>
            <person name="Pommier C."/>
            <person name="Potin P."/>
            <person name="Poulain J."/>
            <person name="Quesneville H."/>
            <person name="Read B."/>
            <person name="Rensing S.A."/>
            <person name="Ritter A."/>
            <person name="Rousvoal S."/>
            <person name="Samanta M."/>
            <person name="Samson G."/>
            <person name="Schroeder D.C."/>
            <person name="Segurens B."/>
            <person name="Strittmatter M."/>
            <person name="Tonon T."/>
            <person name="Tregear J.W."/>
            <person name="Valentin K."/>
            <person name="von Dassow P."/>
            <person name="Yamagishi T."/>
            <person name="Van de Peer Y."/>
            <person name="Wincker P."/>
        </authorList>
    </citation>
    <scope>NUCLEOTIDE SEQUENCE [LARGE SCALE GENOMIC DNA]</scope>
    <source>
        <strain evidence="3">Ec32 / CCAP1310/4</strain>
    </source>
</reference>
<feature type="compositionally biased region" description="Basic and acidic residues" evidence="1">
    <location>
        <begin position="905"/>
        <end position="923"/>
    </location>
</feature>
<feature type="compositionally biased region" description="Pro residues" evidence="1">
    <location>
        <begin position="935"/>
        <end position="946"/>
    </location>
</feature>
<dbReference type="OrthoDB" id="10381476at2759"/>
<feature type="compositionally biased region" description="Basic and acidic residues" evidence="1">
    <location>
        <begin position="140"/>
        <end position="156"/>
    </location>
</feature>
<organism evidence="2 3">
    <name type="scientific">Ectocarpus siliculosus</name>
    <name type="common">Brown alga</name>
    <name type="synonym">Conferva siliculosa</name>
    <dbReference type="NCBI Taxonomy" id="2880"/>
    <lineage>
        <taxon>Eukaryota</taxon>
        <taxon>Sar</taxon>
        <taxon>Stramenopiles</taxon>
        <taxon>Ochrophyta</taxon>
        <taxon>PX clade</taxon>
        <taxon>Phaeophyceae</taxon>
        <taxon>Ectocarpales</taxon>
        <taxon>Ectocarpaceae</taxon>
        <taxon>Ectocarpus</taxon>
    </lineage>
</organism>
<feature type="region of interest" description="Disordered" evidence="1">
    <location>
        <begin position="66"/>
        <end position="115"/>
    </location>
</feature>
<gene>
    <name evidence="2" type="ORF">Esi_0010_0100</name>
</gene>
<feature type="region of interest" description="Disordered" evidence="1">
    <location>
        <begin position="421"/>
        <end position="460"/>
    </location>
</feature>
<dbReference type="EMBL" id="FN647683">
    <property type="protein sequence ID" value="CBN79190.1"/>
    <property type="molecule type" value="Genomic_DNA"/>
</dbReference>
<feature type="region of interest" description="Disordered" evidence="1">
    <location>
        <begin position="718"/>
        <end position="746"/>
    </location>
</feature>
<feature type="compositionally biased region" description="Basic and acidic residues" evidence="1">
    <location>
        <begin position="848"/>
        <end position="859"/>
    </location>
</feature>
<feature type="compositionally biased region" description="Basic and acidic residues" evidence="1">
    <location>
        <begin position="734"/>
        <end position="743"/>
    </location>
</feature>
<feature type="region of interest" description="Disordered" evidence="1">
    <location>
        <begin position="598"/>
        <end position="683"/>
    </location>
</feature>
<feature type="region of interest" description="Disordered" evidence="1">
    <location>
        <begin position="128"/>
        <end position="160"/>
    </location>
</feature>
<dbReference type="InParanoid" id="D8LC07"/>
<dbReference type="Proteomes" id="UP000002630">
    <property type="component" value="Linkage Group LG08"/>
</dbReference>
<feature type="region of interest" description="Disordered" evidence="1">
    <location>
        <begin position="356"/>
        <end position="385"/>
    </location>
</feature>
<feature type="compositionally biased region" description="Basic and acidic residues" evidence="1">
    <location>
        <begin position="249"/>
        <end position="259"/>
    </location>
</feature>
<keyword evidence="3" id="KW-1185">Reference proteome</keyword>
<proteinExistence type="predicted"/>
<feature type="compositionally biased region" description="Polar residues" evidence="1">
    <location>
        <begin position="1063"/>
        <end position="1074"/>
    </location>
</feature>